<feature type="region of interest" description="Disordered" evidence="1">
    <location>
        <begin position="1"/>
        <end position="73"/>
    </location>
</feature>
<dbReference type="Proteomes" id="UP000887574">
    <property type="component" value="Unplaced"/>
</dbReference>
<feature type="compositionally biased region" description="Basic residues" evidence="1">
    <location>
        <begin position="1"/>
        <end position="16"/>
    </location>
</feature>
<accession>A0A915DM07</accession>
<evidence type="ECO:0000256" key="1">
    <source>
        <dbReference type="SAM" id="MobiDB-lite"/>
    </source>
</evidence>
<organism evidence="2 3">
    <name type="scientific">Ditylenchus dipsaci</name>
    <dbReference type="NCBI Taxonomy" id="166011"/>
    <lineage>
        <taxon>Eukaryota</taxon>
        <taxon>Metazoa</taxon>
        <taxon>Ecdysozoa</taxon>
        <taxon>Nematoda</taxon>
        <taxon>Chromadorea</taxon>
        <taxon>Rhabditida</taxon>
        <taxon>Tylenchina</taxon>
        <taxon>Tylenchomorpha</taxon>
        <taxon>Sphaerularioidea</taxon>
        <taxon>Anguinidae</taxon>
        <taxon>Anguininae</taxon>
        <taxon>Ditylenchus</taxon>
    </lineage>
</organism>
<feature type="region of interest" description="Disordered" evidence="1">
    <location>
        <begin position="118"/>
        <end position="141"/>
    </location>
</feature>
<name>A0A915DM07_9BILA</name>
<dbReference type="AlphaFoldDB" id="A0A915DM07"/>
<proteinExistence type="predicted"/>
<keyword evidence="2" id="KW-1185">Reference proteome</keyword>
<dbReference type="WBParaSite" id="jg21491">
    <property type="protein sequence ID" value="jg21491"/>
    <property type="gene ID" value="jg21491"/>
</dbReference>
<evidence type="ECO:0000313" key="3">
    <source>
        <dbReference type="WBParaSite" id="jg21491"/>
    </source>
</evidence>
<reference evidence="3" key="1">
    <citation type="submission" date="2022-11" db="UniProtKB">
        <authorList>
            <consortium name="WormBaseParasite"/>
        </authorList>
    </citation>
    <scope>IDENTIFICATION</scope>
</reference>
<protein>
    <submittedName>
        <fullName evidence="3">Uncharacterized protein</fullName>
    </submittedName>
</protein>
<sequence length="225" mass="25369">MKPQKKSRKSHNRKPVLHTIDHSSNSSFEGDKSNVEGGVLSQQIGTHKNLKKVCEARRSSSESNSSSQGNGTGKSDLFLSADLIVKLRRYSATWFRQTAGQHPEYFIDTKQYAHFERIRDHSSRSRRSKSKSNNVSSFTSPNLSTAKILDREVEYGSEDDESKSNFQRFPPIQPLIGFNNFVGFCGEEQMISGASGDRFFCHIDMSGEAVDEHTYFDMRAQLVAC</sequence>
<evidence type="ECO:0000313" key="2">
    <source>
        <dbReference type="Proteomes" id="UP000887574"/>
    </source>
</evidence>